<dbReference type="Proteomes" id="UP001358193">
    <property type="component" value="Segment"/>
</dbReference>
<reference evidence="1 2" key="1">
    <citation type="submission" date="2023-11" db="EMBL/GenBank/DDBJ databases">
        <authorList>
            <person name="Cook R."/>
            <person name="Crisci M."/>
            <person name="Pye H."/>
            <person name="Adriaenssens E."/>
            <person name="Santini J."/>
        </authorList>
    </citation>
    <scope>NUCLEOTIDE SEQUENCE [LARGE SCALE GENOMIC DNA]</scope>
    <source>
        <strain evidence="1">Lak_Megaphage_Sonny</strain>
    </source>
</reference>
<dbReference type="SUPFAM" id="SSF81901">
    <property type="entry name" value="HCP-like"/>
    <property type="match status" value="1"/>
</dbReference>
<sequence>MEHFYRVECKMRGCSYFEGEGFDECEYDKAFMYFDNLCDSNDVKDAKFIDVVETDIDEPYEADKNAKIYYELNLPSRYDIFKTKEDALKAYDKAIERNPKLQSTLKRPVKVYETIIKEK</sequence>
<protein>
    <recommendedName>
        <fullName evidence="3">Tetratricopeptide repeat protein</fullName>
    </recommendedName>
</protein>
<dbReference type="EMBL" id="OR769223">
    <property type="protein sequence ID" value="WQJ53340.1"/>
    <property type="molecule type" value="Genomic_DNA"/>
</dbReference>
<evidence type="ECO:0000313" key="2">
    <source>
        <dbReference type="Proteomes" id="UP001358193"/>
    </source>
</evidence>
<keyword evidence="2" id="KW-1185">Reference proteome</keyword>
<evidence type="ECO:0008006" key="3">
    <source>
        <dbReference type="Google" id="ProtNLM"/>
    </source>
</evidence>
<organism evidence="1 2">
    <name type="scientific">phage Lak_Megaphage_Sonny</name>
    <dbReference type="NCBI Taxonomy" id="3109229"/>
    <lineage>
        <taxon>Viruses</taxon>
        <taxon>Duplodnaviria</taxon>
        <taxon>Heunggongvirae</taxon>
        <taxon>Uroviricota</taxon>
        <taxon>Caudoviricetes</taxon>
        <taxon>Caudoviricetes code 15 clade</taxon>
    </lineage>
</organism>
<proteinExistence type="predicted"/>
<accession>A0ABZ0Z5G9</accession>
<name>A0ABZ0Z5G9_9CAUD</name>
<evidence type="ECO:0000313" key="1">
    <source>
        <dbReference type="EMBL" id="WQJ53340.1"/>
    </source>
</evidence>